<reference evidence="1" key="1">
    <citation type="submission" date="2006-10" db="EMBL/GenBank/DDBJ databases">
        <authorList>
            <person name="Amadeo P."/>
            <person name="Zhao Q."/>
            <person name="Wortman J."/>
            <person name="Fraser-Liggett C."/>
            <person name="Carlton J."/>
        </authorList>
    </citation>
    <scope>NUCLEOTIDE SEQUENCE</scope>
    <source>
        <strain evidence="1">G3</strain>
    </source>
</reference>
<gene>
    <name evidence="1" type="ORF">TVAG_030820</name>
</gene>
<dbReference type="Proteomes" id="UP000001542">
    <property type="component" value="Unassembled WGS sequence"/>
</dbReference>
<proteinExistence type="predicted"/>
<sequence>MYLFSPTGFTDIVRGPNVIYEAPSTIAAFKERIELVKEEEIKLREKIKKLSFKSNQLSLLIDKTLQEREENPIVLGPLKPVIPPLANIENAADKILQKLLLQSDTTQILNYLNENPIFEQLIFSQKSIFDDKLQLALTHATPEVQILFLNKMTERFTKIQNYFTDTLKFITDLAHEKELIDMLTTPNTSETEFMKFYFSQLNKISERLNFDSFKVVYTCSEGETLFYPDLNQSRFIDIDDSLSGQLIHNDCYDFINDPTASRSFEITCEAPIFNTTSAHCLPLHLNQMHVALCLLFSNRRVNSIEKEFILATMNLMKPLISLWRFAFLHASPFSYTKLAKSISNLREHENSENELFSNVSKEACYLCNAKVCRVLAVEGAEVDFPSLPILPAEPSLIRESYENNIVNAIRNPRSQSFFNKKCDDEITLPKITSLLVVPVKTLPVILAIYNPLFSNEFSNITVGMSRLFAESLSPLLLQYKLRRQLNVAKKEQQRELGSFPFSSDFLLKFTKEIGKSDFIENVSKFLKMEINIFLKLDDDYYENIITKEKTEKENLTLENEEEDSENLKIFHVVSHDKMIYLKATYAPQEDEERFDNHINCLETFVLMLSVYLQNKENEKVIKIIDSLSNPSDEKMSELLECKITSDKKSMRSASVTASVCDDGTPIYVASDKKLNDKEFELLESYAEWQAFAKSHEKEKERNDVLVAAFIRNKATDVFDCDVHMLSDFLTTVTFSHSEGSFAPTRIYETVNSLLINPTWKEMFNDTEKVIIGLLAVTYGCMEQWTKVDSKSYQKEIQKLPIYCHKFACRVIDQLCTNLEENDVLQILETIKDYSLNKTASEECLIIAKLKLYSLDNYKPSIVGKIAVGKAIIYVSQSILASLDPQASVEEMNTKYNEESLKQILFAAEKVLIPMLTYLSSKNTAILKMLSNVRESMKLLRSK</sequence>
<evidence type="ECO:0000313" key="2">
    <source>
        <dbReference type="Proteomes" id="UP000001542"/>
    </source>
</evidence>
<dbReference type="VEuPathDB" id="TrichDB:TVAGG3_0586110"/>
<dbReference type="KEGG" id="tva:4760103"/>
<dbReference type="AlphaFoldDB" id="A2EYJ0"/>
<protein>
    <submittedName>
        <fullName evidence="1">Uncharacterized protein</fullName>
    </submittedName>
</protein>
<dbReference type="EMBL" id="DS113541">
    <property type="protein sequence ID" value="EAY02266.1"/>
    <property type="molecule type" value="Genomic_DNA"/>
</dbReference>
<dbReference type="InParanoid" id="A2EYJ0"/>
<name>A2EYJ0_TRIV3</name>
<keyword evidence="2" id="KW-1185">Reference proteome</keyword>
<dbReference type="VEuPathDB" id="TrichDB:TVAG_030820"/>
<accession>A2EYJ0</accession>
<evidence type="ECO:0000313" key="1">
    <source>
        <dbReference type="EMBL" id="EAY02266.1"/>
    </source>
</evidence>
<reference evidence="1" key="2">
    <citation type="journal article" date="2007" name="Science">
        <title>Draft genome sequence of the sexually transmitted pathogen Trichomonas vaginalis.</title>
        <authorList>
            <person name="Carlton J.M."/>
            <person name="Hirt R.P."/>
            <person name="Silva J.C."/>
            <person name="Delcher A.L."/>
            <person name="Schatz M."/>
            <person name="Zhao Q."/>
            <person name="Wortman J.R."/>
            <person name="Bidwell S.L."/>
            <person name="Alsmark U.C.M."/>
            <person name="Besteiro S."/>
            <person name="Sicheritz-Ponten T."/>
            <person name="Noel C.J."/>
            <person name="Dacks J.B."/>
            <person name="Foster P.G."/>
            <person name="Simillion C."/>
            <person name="Van de Peer Y."/>
            <person name="Miranda-Saavedra D."/>
            <person name="Barton G.J."/>
            <person name="Westrop G.D."/>
            <person name="Mueller S."/>
            <person name="Dessi D."/>
            <person name="Fiori P.L."/>
            <person name="Ren Q."/>
            <person name="Paulsen I."/>
            <person name="Zhang H."/>
            <person name="Bastida-Corcuera F.D."/>
            <person name="Simoes-Barbosa A."/>
            <person name="Brown M.T."/>
            <person name="Hayes R.D."/>
            <person name="Mukherjee M."/>
            <person name="Okumura C.Y."/>
            <person name="Schneider R."/>
            <person name="Smith A.J."/>
            <person name="Vanacova S."/>
            <person name="Villalvazo M."/>
            <person name="Haas B.J."/>
            <person name="Pertea M."/>
            <person name="Feldblyum T.V."/>
            <person name="Utterback T.R."/>
            <person name="Shu C.L."/>
            <person name="Osoegawa K."/>
            <person name="de Jong P.J."/>
            <person name="Hrdy I."/>
            <person name="Horvathova L."/>
            <person name="Zubacova Z."/>
            <person name="Dolezal P."/>
            <person name="Malik S.B."/>
            <person name="Logsdon J.M. Jr."/>
            <person name="Henze K."/>
            <person name="Gupta A."/>
            <person name="Wang C.C."/>
            <person name="Dunne R.L."/>
            <person name="Upcroft J.A."/>
            <person name="Upcroft P."/>
            <person name="White O."/>
            <person name="Salzberg S.L."/>
            <person name="Tang P."/>
            <person name="Chiu C.-H."/>
            <person name="Lee Y.-S."/>
            <person name="Embley T.M."/>
            <person name="Coombs G.H."/>
            <person name="Mottram J.C."/>
            <person name="Tachezy J."/>
            <person name="Fraser-Liggett C.M."/>
            <person name="Johnson P.J."/>
        </authorList>
    </citation>
    <scope>NUCLEOTIDE SEQUENCE [LARGE SCALE GENOMIC DNA]</scope>
    <source>
        <strain evidence="1">G3</strain>
    </source>
</reference>
<organism evidence="1 2">
    <name type="scientific">Trichomonas vaginalis (strain ATCC PRA-98 / G3)</name>
    <dbReference type="NCBI Taxonomy" id="412133"/>
    <lineage>
        <taxon>Eukaryota</taxon>
        <taxon>Metamonada</taxon>
        <taxon>Parabasalia</taxon>
        <taxon>Trichomonadida</taxon>
        <taxon>Trichomonadidae</taxon>
        <taxon>Trichomonas</taxon>
    </lineage>
</organism>
<dbReference type="RefSeq" id="XP_001314583.1">
    <property type="nucleotide sequence ID" value="XM_001314554.1"/>
</dbReference>